<dbReference type="Proteomes" id="UP001174136">
    <property type="component" value="Unassembled WGS sequence"/>
</dbReference>
<accession>A0AA47MF19</accession>
<evidence type="ECO:0000313" key="2">
    <source>
        <dbReference type="Proteomes" id="UP001174136"/>
    </source>
</evidence>
<proteinExistence type="predicted"/>
<reference evidence="1" key="1">
    <citation type="journal article" date="2023" name="Front. Mar. Sci.">
        <title>A new Merluccius polli reference genome to investigate the effects of global change in West African waters.</title>
        <authorList>
            <person name="Mateo J.L."/>
            <person name="Blanco-Fernandez C."/>
            <person name="Garcia-Vazquez E."/>
            <person name="Machado-Schiaffino G."/>
        </authorList>
    </citation>
    <scope>NUCLEOTIDE SEQUENCE</scope>
    <source>
        <strain evidence="1">C29</strain>
        <tissue evidence="1">Fin</tissue>
    </source>
</reference>
<name>A0AA47MF19_MERPO</name>
<sequence length="340" mass="38338">MRRNTENEVSTLVNTAQLRRNRYYVGSLIDVVGVLEHLLCIATAQKGDAQTLTDTVLTELNNVGLDCSKILSQVYDGASVMSGKRGGVQKILQERLGHEIPYVHCLNQLHFVVVHAMSAETAILDSLYKFCRKPTVAMHYKGVHLKRLLEQRWTGHLATVSVILKSFDDIKSILTDADTVLDYGAETRMEATGLLRKVSEPSFMFLANLTHRVLALLDPPNKLLQREDTDLLMCSCVKKLCCDEEFRKVLDAVTATSESLRHGPKRRCIERTQIDGYIVMGPTGAHRDRGDDDLKTELRRLYYDTIDSVVREIERRFSERNSQLASALAALNPEADNFLM</sequence>
<dbReference type="EMBL" id="JAOPHQ010004564">
    <property type="protein sequence ID" value="KAK0138889.1"/>
    <property type="molecule type" value="Genomic_DNA"/>
</dbReference>
<comment type="caution">
    <text evidence="1">The sequence shown here is derived from an EMBL/GenBank/DDBJ whole genome shotgun (WGS) entry which is preliminary data.</text>
</comment>
<keyword evidence="2" id="KW-1185">Reference proteome</keyword>
<dbReference type="InterPro" id="IPR055298">
    <property type="entry name" value="AtLOH3-like"/>
</dbReference>
<gene>
    <name evidence="1" type="ORF">N1851_024562</name>
</gene>
<evidence type="ECO:0008006" key="3">
    <source>
        <dbReference type="Google" id="ProtNLM"/>
    </source>
</evidence>
<dbReference type="PANTHER" id="PTHR11697">
    <property type="entry name" value="GENERAL TRANSCRIPTION FACTOR 2-RELATED ZINC FINGER PROTEIN"/>
    <property type="match status" value="1"/>
</dbReference>
<organism evidence="1 2">
    <name type="scientific">Merluccius polli</name>
    <name type="common">Benguela hake</name>
    <name type="synonym">Merluccius cadenati</name>
    <dbReference type="NCBI Taxonomy" id="89951"/>
    <lineage>
        <taxon>Eukaryota</taxon>
        <taxon>Metazoa</taxon>
        <taxon>Chordata</taxon>
        <taxon>Craniata</taxon>
        <taxon>Vertebrata</taxon>
        <taxon>Euteleostomi</taxon>
        <taxon>Actinopterygii</taxon>
        <taxon>Neopterygii</taxon>
        <taxon>Teleostei</taxon>
        <taxon>Neoteleostei</taxon>
        <taxon>Acanthomorphata</taxon>
        <taxon>Zeiogadaria</taxon>
        <taxon>Gadariae</taxon>
        <taxon>Gadiformes</taxon>
        <taxon>Gadoidei</taxon>
        <taxon>Merlucciidae</taxon>
        <taxon>Merluccius</taxon>
    </lineage>
</organism>
<evidence type="ECO:0000313" key="1">
    <source>
        <dbReference type="EMBL" id="KAK0138889.1"/>
    </source>
</evidence>
<dbReference type="AlphaFoldDB" id="A0AA47MF19"/>
<dbReference type="PANTHER" id="PTHR11697:SF230">
    <property type="entry name" value="ZINC FINGER, MYM DOMAIN CONTAINING 1"/>
    <property type="match status" value="1"/>
</dbReference>
<protein>
    <recommendedName>
        <fullName evidence="3">DUF4371 domain-containing protein</fullName>
    </recommendedName>
</protein>